<sequence>MASIRRTLSPNNERHYQNGNQYSVQLPSHKLILNGKAPRYYILGNYISRKKLFYRCMIFFVLGLWLGLGDEVKGKFDYVPRKLLIVVTPTYNRALQAYYLSRLSEVLKLVKSPLLWIVVEMNVASAETANILRKIELCIGHLKGFNCMPTGAASSSLVGLCSFSFLIDVEEKAWLDRDVLQPLG</sequence>
<keyword evidence="9" id="KW-0325">Glycoprotein</keyword>
<name>A0ABS8UIZ5_DATST</name>
<evidence type="ECO:0000313" key="13">
    <source>
        <dbReference type="Proteomes" id="UP000823775"/>
    </source>
</evidence>
<dbReference type="PANTHER" id="PTHR10896">
    <property type="entry name" value="GALACTOSYLGALACTOSYLXYLOSYLPROTEIN 3-BETA-GLUCURONOSYLTRANSFERASE BETA-1,3-GLUCURONYLTRANSFERASE"/>
    <property type="match status" value="1"/>
</dbReference>
<comment type="subcellular location">
    <subcellularLocation>
        <location evidence="1 11">Golgi apparatus membrane</location>
        <topology evidence="1 11">Single-pass type II membrane protein</topology>
    </subcellularLocation>
</comment>
<dbReference type="InterPro" id="IPR005027">
    <property type="entry name" value="Glyco_trans_43"/>
</dbReference>
<evidence type="ECO:0000256" key="10">
    <source>
        <dbReference type="ARBA" id="ARBA00023316"/>
    </source>
</evidence>
<keyword evidence="5 11" id="KW-0735">Signal-anchor</keyword>
<dbReference type="SUPFAM" id="SSF53448">
    <property type="entry name" value="Nucleotide-diphospho-sugar transferases"/>
    <property type="match status" value="1"/>
</dbReference>
<reference evidence="12 13" key="1">
    <citation type="journal article" date="2021" name="BMC Genomics">
        <title>Datura genome reveals duplications of psychoactive alkaloid biosynthetic genes and high mutation rate following tissue culture.</title>
        <authorList>
            <person name="Rajewski A."/>
            <person name="Carter-House D."/>
            <person name="Stajich J."/>
            <person name="Litt A."/>
        </authorList>
    </citation>
    <scope>NUCLEOTIDE SEQUENCE [LARGE SCALE GENOMIC DNA]</scope>
    <source>
        <strain evidence="12">AR-01</strain>
    </source>
</reference>
<dbReference type="EC" id="2.4.-.-" evidence="11"/>
<feature type="transmembrane region" description="Helical" evidence="11">
    <location>
        <begin position="52"/>
        <end position="68"/>
    </location>
</feature>
<keyword evidence="13" id="KW-1185">Reference proteome</keyword>
<keyword evidence="6 11" id="KW-1133">Transmembrane helix</keyword>
<protein>
    <recommendedName>
        <fullName evidence="11">Glycosyltransferases</fullName>
        <ecNumber evidence="11">2.4.-.-</ecNumber>
    </recommendedName>
</protein>
<evidence type="ECO:0000313" key="12">
    <source>
        <dbReference type="EMBL" id="MCD9558826.1"/>
    </source>
</evidence>
<accession>A0ABS8UIZ5</accession>
<keyword evidence="7 11" id="KW-0333">Golgi apparatus</keyword>
<keyword evidence="3 11" id="KW-0808">Transferase</keyword>
<gene>
    <name evidence="12" type="primary">PGLCAT2_1</name>
    <name evidence="12" type="ORF">HAX54_016452</name>
</gene>
<dbReference type="EMBL" id="JACEIK010002066">
    <property type="protein sequence ID" value="MCD9558826.1"/>
    <property type="molecule type" value="Genomic_DNA"/>
</dbReference>
<comment type="caution">
    <text evidence="12">The sequence shown here is derived from an EMBL/GenBank/DDBJ whole genome shotgun (WGS) entry which is preliminary data.</text>
</comment>
<keyword evidence="4 11" id="KW-0812">Transmembrane</keyword>
<dbReference type="PANTHER" id="PTHR10896:SF65">
    <property type="entry name" value="GALACTOSYLGALACTOSYLXYLOSYLPROTEIN 3-BETA-GLUCURONOSYLTRANSFERASE 3"/>
    <property type="match status" value="1"/>
</dbReference>
<evidence type="ECO:0000256" key="9">
    <source>
        <dbReference type="ARBA" id="ARBA00023180"/>
    </source>
</evidence>
<evidence type="ECO:0000256" key="5">
    <source>
        <dbReference type="ARBA" id="ARBA00022968"/>
    </source>
</evidence>
<proteinExistence type="inferred from homology"/>
<evidence type="ECO:0000256" key="7">
    <source>
        <dbReference type="ARBA" id="ARBA00023034"/>
    </source>
</evidence>
<organism evidence="12 13">
    <name type="scientific">Datura stramonium</name>
    <name type="common">Jimsonweed</name>
    <name type="synonym">Common thornapple</name>
    <dbReference type="NCBI Taxonomy" id="4076"/>
    <lineage>
        <taxon>Eukaryota</taxon>
        <taxon>Viridiplantae</taxon>
        <taxon>Streptophyta</taxon>
        <taxon>Embryophyta</taxon>
        <taxon>Tracheophyta</taxon>
        <taxon>Spermatophyta</taxon>
        <taxon>Magnoliopsida</taxon>
        <taxon>eudicotyledons</taxon>
        <taxon>Gunneridae</taxon>
        <taxon>Pentapetalae</taxon>
        <taxon>asterids</taxon>
        <taxon>lamiids</taxon>
        <taxon>Solanales</taxon>
        <taxon>Solanaceae</taxon>
        <taxon>Solanoideae</taxon>
        <taxon>Datureae</taxon>
        <taxon>Datura</taxon>
    </lineage>
</organism>
<comment type="similarity">
    <text evidence="2 11">Belongs to the glycosyltransferase 43 family.</text>
</comment>
<evidence type="ECO:0000256" key="6">
    <source>
        <dbReference type="ARBA" id="ARBA00022989"/>
    </source>
</evidence>
<dbReference type="Pfam" id="PF03360">
    <property type="entry name" value="Glyco_transf_43"/>
    <property type="match status" value="1"/>
</dbReference>
<dbReference type="InterPro" id="IPR029044">
    <property type="entry name" value="Nucleotide-diphossugar_trans"/>
</dbReference>
<dbReference type="Proteomes" id="UP000823775">
    <property type="component" value="Unassembled WGS sequence"/>
</dbReference>
<evidence type="ECO:0000256" key="4">
    <source>
        <dbReference type="ARBA" id="ARBA00022692"/>
    </source>
</evidence>
<evidence type="ECO:0000256" key="3">
    <source>
        <dbReference type="ARBA" id="ARBA00022679"/>
    </source>
</evidence>
<evidence type="ECO:0000256" key="11">
    <source>
        <dbReference type="RuleBase" id="RU363127"/>
    </source>
</evidence>
<dbReference type="Gene3D" id="3.90.550.10">
    <property type="entry name" value="Spore Coat Polysaccharide Biosynthesis Protein SpsA, Chain A"/>
    <property type="match status" value="1"/>
</dbReference>
<comment type="function">
    <text evidence="11">Involved in the synthesis of glucuronoxylan hemicellulose in secondary cell walls.</text>
</comment>
<keyword evidence="8 11" id="KW-0472">Membrane</keyword>
<evidence type="ECO:0000256" key="8">
    <source>
        <dbReference type="ARBA" id="ARBA00023136"/>
    </source>
</evidence>
<evidence type="ECO:0000256" key="1">
    <source>
        <dbReference type="ARBA" id="ARBA00004323"/>
    </source>
</evidence>
<evidence type="ECO:0000256" key="2">
    <source>
        <dbReference type="ARBA" id="ARBA00007706"/>
    </source>
</evidence>
<keyword evidence="10 11" id="KW-0961">Cell wall biogenesis/degradation</keyword>